<name>A0A1B6NQP0_9ZZZZ</name>
<feature type="non-terminal residue" evidence="1">
    <location>
        <position position="1"/>
    </location>
</feature>
<sequence length="40" mass="4667">QTRYVRKSHMKTNQPNADQIKAQAKYQVIAIIDTRDKGNH</sequence>
<proteinExistence type="predicted"/>
<organism evidence="1">
    <name type="scientific">marine sediment metagenome</name>
    <dbReference type="NCBI Taxonomy" id="412755"/>
    <lineage>
        <taxon>unclassified sequences</taxon>
        <taxon>metagenomes</taxon>
        <taxon>ecological metagenomes</taxon>
    </lineage>
</organism>
<accession>A0A1B6NQP0</accession>
<protein>
    <submittedName>
        <fullName evidence="1">Uncharacterized protein</fullName>
    </submittedName>
</protein>
<dbReference type="EMBL" id="AYSL01001583">
    <property type="protein sequence ID" value="KTF05759.1"/>
    <property type="molecule type" value="Genomic_DNA"/>
</dbReference>
<gene>
    <name evidence="1" type="ORF">MGSAQ_002744</name>
</gene>
<comment type="caution">
    <text evidence="1">The sequence shown here is derived from an EMBL/GenBank/DDBJ whole genome shotgun (WGS) entry which is preliminary data.</text>
</comment>
<reference evidence="1" key="1">
    <citation type="submission" date="2013-11" db="EMBL/GenBank/DDBJ databases">
        <title>Microbial diversity, functional groups and degradation webs in Northern and Southern Mediterranean and Red Sea marine crude oil polluted sites.</title>
        <authorList>
            <person name="Daffonchio D."/>
            <person name="Mapelli F."/>
            <person name="Ferrer M."/>
            <person name="Richter M."/>
            <person name="Cherif A."/>
            <person name="Malkawi H.I."/>
            <person name="Yakimov M.M."/>
            <person name="Abdel-Fattah Y.R."/>
            <person name="Blaghen M."/>
            <person name="Golyshin P.N."/>
            <person name="Kalogerakis N."/>
            <person name="Boon N."/>
            <person name="Magagnini M."/>
            <person name="Fava F."/>
        </authorList>
    </citation>
    <scope>NUCLEOTIDE SEQUENCE</scope>
</reference>
<dbReference type="AlphaFoldDB" id="A0A1B6NQP0"/>
<evidence type="ECO:0000313" key="1">
    <source>
        <dbReference type="EMBL" id="KTF05759.1"/>
    </source>
</evidence>